<keyword evidence="3" id="KW-1185">Reference proteome</keyword>
<dbReference type="Proteomes" id="UP000820669">
    <property type="component" value="Unassembled WGS sequence"/>
</dbReference>
<proteinExistence type="predicted"/>
<organism evidence="2 3">
    <name type="scientific">Pseudonocardia acidicola</name>
    <dbReference type="NCBI Taxonomy" id="2724939"/>
    <lineage>
        <taxon>Bacteria</taxon>
        <taxon>Bacillati</taxon>
        <taxon>Actinomycetota</taxon>
        <taxon>Actinomycetes</taxon>
        <taxon>Pseudonocardiales</taxon>
        <taxon>Pseudonocardiaceae</taxon>
        <taxon>Pseudonocardia</taxon>
    </lineage>
</organism>
<evidence type="ECO:0000313" key="3">
    <source>
        <dbReference type="Proteomes" id="UP000820669"/>
    </source>
</evidence>
<evidence type="ECO:0000256" key="1">
    <source>
        <dbReference type="SAM" id="MobiDB-lite"/>
    </source>
</evidence>
<feature type="region of interest" description="Disordered" evidence="1">
    <location>
        <begin position="82"/>
        <end position="146"/>
    </location>
</feature>
<reference evidence="2 3" key="1">
    <citation type="submission" date="2020-04" db="EMBL/GenBank/DDBJ databases">
        <authorList>
            <person name="Klaysubun C."/>
            <person name="Duangmal K."/>
            <person name="Lipun K."/>
        </authorList>
    </citation>
    <scope>NUCLEOTIDE SEQUENCE [LARGE SCALE GENOMIC DNA]</scope>
    <source>
        <strain evidence="2 3">K10HN5</strain>
    </source>
</reference>
<dbReference type="EMBL" id="JAAXLA010000056">
    <property type="protein sequence ID" value="NMI00406.1"/>
    <property type="molecule type" value="Genomic_DNA"/>
</dbReference>
<gene>
    <name evidence="2" type="ORF">HF526_24300</name>
</gene>
<evidence type="ECO:0008006" key="4">
    <source>
        <dbReference type="Google" id="ProtNLM"/>
    </source>
</evidence>
<protein>
    <recommendedName>
        <fullName evidence="4">PE family protein</fullName>
    </recommendedName>
</protein>
<feature type="compositionally biased region" description="Basic and acidic residues" evidence="1">
    <location>
        <begin position="123"/>
        <end position="133"/>
    </location>
</feature>
<comment type="caution">
    <text evidence="2">The sequence shown here is derived from an EMBL/GenBank/DDBJ whole genome shotgun (WGS) entry which is preliminary data.</text>
</comment>
<accession>A0ABX1SFT1</accession>
<dbReference type="RefSeq" id="WP_169383884.1">
    <property type="nucleotide sequence ID" value="NZ_JAAXLA010000056.1"/>
</dbReference>
<sequence length="146" mass="15989">MTQDVPPPDPQALDRAARWVEVLAQRLSEVVPEVGRLVGQVARDWPDHRGREWTERASLVHRELLRELDAATELARSTARLAAESSTMQVPAGAEQDVGRSVPSWTIPRPVGRASGPRLGGTDAERVEDERGVRIPLLPDPPEPSG</sequence>
<evidence type="ECO:0000313" key="2">
    <source>
        <dbReference type="EMBL" id="NMI00406.1"/>
    </source>
</evidence>
<name>A0ABX1SFT1_9PSEU</name>